<keyword evidence="1" id="KW-0472">Membrane</keyword>
<keyword evidence="4" id="KW-1185">Reference proteome</keyword>
<accession>A0ABP8WPS9</accession>
<feature type="transmembrane region" description="Helical" evidence="1">
    <location>
        <begin position="43"/>
        <end position="61"/>
    </location>
</feature>
<dbReference type="PIRSF" id="PIRSF026631">
    <property type="entry name" value="UCP026631"/>
    <property type="match status" value="1"/>
</dbReference>
<sequence>MTDGWQRLDPRMLLVYPVRELVRFLPVLIGLFVAGTASGRTDWWHGLGVVLPMALGVLRYFTTYFRITEARVELRRGLVNRHQLSTPLDRVRTVDITASLTHRALGLTTVRIGTGTASRDDEDQLDLDGLTATRARELRAELLSLGAASAAPDARPTDRVVLRFDPAWVRFAPLTTTGLALAGGAIGVTAQVVNTFGGFDRLDPDELVDSTAGWSAAMAVPIAIVLLLVAVSTLAIVGYVVTNWGFTLTHTGPERRGAWHLRRGLLTTRETTLDDDRVSGVTTAAPLGLRLAGGGRVSAIVTGLGGDSSGSSLLAPPAPRAVVERVAGEVLGTSAPLDAPLTTHGPRAVRRRYSRALVPTAVVVAAAVLLVGLDTISVWSLAVLLALPAAALVARDRAAALGHALVDGHVVARSGSLDRRRDALAVAGVIGWNLRSSWFQRRAGLTTLVATTAGGRQSVTVLDVPEGAAVDLAYAAMPDLVAQFLVSPETNRTAFARLDL</sequence>
<evidence type="ECO:0000313" key="4">
    <source>
        <dbReference type="Proteomes" id="UP001499974"/>
    </source>
</evidence>
<keyword evidence="1" id="KW-0812">Transmembrane</keyword>
<dbReference type="InterPro" id="IPR005182">
    <property type="entry name" value="YdbS-like_PH"/>
</dbReference>
<keyword evidence="1" id="KW-1133">Transmembrane helix</keyword>
<dbReference type="Proteomes" id="UP001499974">
    <property type="component" value="Unassembled WGS sequence"/>
</dbReference>
<feature type="transmembrane region" description="Helical" evidence="1">
    <location>
        <begin position="353"/>
        <end position="370"/>
    </location>
</feature>
<organism evidence="3 4">
    <name type="scientific">Nocardioides conyzicola</name>
    <dbReference type="NCBI Taxonomy" id="1651781"/>
    <lineage>
        <taxon>Bacteria</taxon>
        <taxon>Bacillati</taxon>
        <taxon>Actinomycetota</taxon>
        <taxon>Actinomycetes</taxon>
        <taxon>Propionibacteriales</taxon>
        <taxon>Nocardioidaceae</taxon>
        <taxon>Nocardioides</taxon>
    </lineage>
</organism>
<proteinExistence type="predicted"/>
<feature type="domain" description="YdbS-like PH" evidence="2">
    <location>
        <begin position="60"/>
        <end position="141"/>
    </location>
</feature>
<dbReference type="RefSeq" id="WP_345519044.1">
    <property type="nucleotide sequence ID" value="NZ_BAABKM010000001.1"/>
</dbReference>
<feature type="transmembrane region" description="Helical" evidence="1">
    <location>
        <begin position="213"/>
        <end position="241"/>
    </location>
</feature>
<evidence type="ECO:0000256" key="1">
    <source>
        <dbReference type="SAM" id="Phobius"/>
    </source>
</evidence>
<feature type="transmembrane region" description="Helical" evidence="1">
    <location>
        <begin position="171"/>
        <end position="193"/>
    </location>
</feature>
<dbReference type="PANTHER" id="PTHR34473:SF2">
    <property type="entry name" value="UPF0699 TRANSMEMBRANE PROTEIN YDBT"/>
    <property type="match status" value="1"/>
</dbReference>
<dbReference type="InterPro" id="IPR014529">
    <property type="entry name" value="UCP026631"/>
</dbReference>
<dbReference type="PANTHER" id="PTHR34473">
    <property type="entry name" value="UPF0699 TRANSMEMBRANE PROTEIN YDBS"/>
    <property type="match status" value="1"/>
</dbReference>
<evidence type="ECO:0000259" key="2">
    <source>
        <dbReference type="Pfam" id="PF03703"/>
    </source>
</evidence>
<comment type="caution">
    <text evidence="3">The sequence shown here is derived from an EMBL/GenBank/DDBJ whole genome shotgun (WGS) entry which is preliminary data.</text>
</comment>
<gene>
    <name evidence="3" type="ORF">GCM10023349_05820</name>
</gene>
<protein>
    <submittedName>
        <fullName evidence="3">PH domain-containing protein</fullName>
    </submittedName>
</protein>
<dbReference type="Pfam" id="PF03703">
    <property type="entry name" value="bPH_2"/>
    <property type="match status" value="2"/>
</dbReference>
<reference evidence="4" key="1">
    <citation type="journal article" date="2019" name="Int. J. Syst. Evol. Microbiol.">
        <title>The Global Catalogue of Microorganisms (GCM) 10K type strain sequencing project: providing services to taxonomists for standard genome sequencing and annotation.</title>
        <authorList>
            <consortium name="The Broad Institute Genomics Platform"/>
            <consortium name="The Broad Institute Genome Sequencing Center for Infectious Disease"/>
            <person name="Wu L."/>
            <person name="Ma J."/>
        </authorList>
    </citation>
    <scope>NUCLEOTIDE SEQUENCE [LARGE SCALE GENOMIC DNA]</scope>
    <source>
        <strain evidence="4">JCM 18531</strain>
    </source>
</reference>
<name>A0ABP8WPS9_9ACTN</name>
<feature type="domain" description="YdbS-like PH" evidence="2">
    <location>
        <begin position="407"/>
        <end position="470"/>
    </location>
</feature>
<feature type="transmembrane region" description="Helical" evidence="1">
    <location>
        <begin position="21"/>
        <end position="37"/>
    </location>
</feature>
<evidence type="ECO:0000313" key="3">
    <source>
        <dbReference type="EMBL" id="GAA4693433.1"/>
    </source>
</evidence>
<dbReference type="EMBL" id="BAABKM010000001">
    <property type="protein sequence ID" value="GAA4693433.1"/>
    <property type="molecule type" value="Genomic_DNA"/>
</dbReference>